<keyword evidence="8" id="KW-0808">Transferase</keyword>
<dbReference type="PANTHER" id="PTHR43277">
    <property type="entry name" value="ARGININE DECARBOXYLASE"/>
    <property type="match status" value="1"/>
</dbReference>
<organism evidence="8 9">
    <name type="scientific">Candidatus Lachnoclostridium pullistercoris</name>
    <dbReference type="NCBI Taxonomy" id="2838632"/>
    <lineage>
        <taxon>Bacteria</taxon>
        <taxon>Bacillati</taxon>
        <taxon>Bacillota</taxon>
        <taxon>Clostridia</taxon>
        <taxon>Lachnospirales</taxon>
        <taxon>Lachnospiraceae</taxon>
    </lineage>
</organism>
<dbReference type="SUPFAM" id="SSF55904">
    <property type="entry name" value="Ornithine decarboxylase C-terminal domain"/>
    <property type="match status" value="1"/>
</dbReference>
<evidence type="ECO:0000256" key="5">
    <source>
        <dbReference type="ARBA" id="ARBA00023239"/>
    </source>
</evidence>
<dbReference type="InterPro" id="IPR008286">
    <property type="entry name" value="Prn/Lys/Arg_de-COase_C"/>
</dbReference>
<evidence type="ECO:0000256" key="1">
    <source>
        <dbReference type="ARBA" id="ARBA00001933"/>
    </source>
</evidence>
<keyword evidence="3" id="KW-0210">Decarboxylase</keyword>
<dbReference type="GO" id="GO:0016831">
    <property type="term" value="F:carboxy-lyase activity"/>
    <property type="evidence" value="ECO:0007669"/>
    <property type="project" value="UniProtKB-KW"/>
</dbReference>
<feature type="domain" description="Orn/Lys/Arg decarboxylase C-terminal" evidence="7">
    <location>
        <begin position="410"/>
        <end position="450"/>
    </location>
</feature>
<dbReference type="AlphaFoldDB" id="A0A9D2PGE4"/>
<evidence type="ECO:0000313" key="9">
    <source>
        <dbReference type="Proteomes" id="UP000823883"/>
    </source>
</evidence>
<comment type="caution">
    <text evidence="8">The sequence shown here is derived from an EMBL/GenBank/DDBJ whole genome shotgun (WGS) entry which is preliminary data.</text>
</comment>
<keyword evidence="4" id="KW-0663">Pyridoxal phosphate</keyword>
<keyword evidence="5" id="KW-0456">Lyase</keyword>
<sequence>MKEEERLVRQLRDYSRSDYYPFHMPGHKRNPQLGREYENPFDLDITEIYGFDNLHHPEGILKRSMEWAASVYGADKTYYLVNGSSCGILAAVFGTTSCGGSILMSRNCHKSAYNGVFLNHLKADYVYPQVIGNLGIQGGILPEDVDNQLSADPNIQAVLIVSPTYDGIVSDIEEIAKTAHRYGKPLIVDEAHGAHFAFGKDFPRSALELGADVVIQSVHKTLPSFTQTALLHVKGDLVNREEIERYLGIFQSSSPSYVFMAGIENCICHMDGEGRKEMELFYERLCGLREELKQMRHLFLLDREWVGRFGIFDMDPSKIVISVEKTDISGAELDRILREKYHLELEMCCADHVVAITAVGDREEGFDRLKKALLELDKELAEKVEDPDLESNLEWSSRVTSRPEVEMTIYEGITGPKETVSIGNSVGKVSGEFVYIYPPGIPIVAPGEMLLPSLVRTIGEYQEMGLSVQGLKDLSGKTIQVVKRP</sequence>
<evidence type="ECO:0000256" key="3">
    <source>
        <dbReference type="ARBA" id="ARBA00022793"/>
    </source>
</evidence>
<dbReference type="InterPro" id="IPR000310">
    <property type="entry name" value="Orn/Lys/Arg_deCO2ase_major_dom"/>
</dbReference>
<protein>
    <submittedName>
        <fullName evidence="8">PLP-dependent transferase</fullName>
    </submittedName>
</protein>
<evidence type="ECO:0000256" key="2">
    <source>
        <dbReference type="ARBA" id="ARBA00010671"/>
    </source>
</evidence>
<reference evidence="8" key="2">
    <citation type="submission" date="2021-04" db="EMBL/GenBank/DDBJ databases">
        <authorList>
            <person name="Gilroy R."/>
        </authorList>
    </citation>
    <scope>NUCLEOTIDE SEQUENCE</scope>
    <source>
        <strain evidence="8">CHK183-5548</strain>
    </source>
</reference>
<dbReference type="InterPro" id="IPR015421">
    <property type="entry name" value="PyrdxlP-dep_Trfase_major"/>
</dbReference>
<comment type="cofactor">
    <cofactor evidence="1">
        <name>pyridoxal 5'-phosphate</name>
        <dbReference type="ChEBI" id="CHEBI:597326"/>
    </cofactor>
</comment>
<dbReference type="GO" id="GO:0016740">
    <property type="term" value="F:transferase activity"/>
    <property type="evidence" value="ECO:0007669"/>
    <property type="project" value="UniProtKB-KW"/>
</dbReference>
<dbReference type="Proteomes" id="UP000823883">
    <property type="component" value="Unassembled WGS sequence"/>
</dbReference>
<dbReference type="Gene3D" id="3.40.640.10">
    <property type="entry name" value="Type I PLP-dependent aspartate aminotransferase-like (Major domain)"/>
    <property type="match status" value="1"/>
</dbReference>
<dbReference type="SUPFAM" id="SSF53383">
    <property type="entry name" value="PLP-dependent transferases"/>
    <property type="match status" value="1"/>
</dbReference>
<dbReference type="EMBL" id="DWWL01000064">
    <property type="protein sequence ID" value="HJC48378.1"/>
    <property type="molecule type" value="Genomic_DNA"/>
</dbReference>
<evidence type="ECO:0000259" key="6">
    <source>
        <dbReference type="Pfam" id="PF01276"/>
    </source>
</evidence>
<dbReference type="Pfam" id="PF03711">
    <property type="entry name" value="OKR_DC_1_C"/>
    <property type="match status" value="1"/>
</dbReference>
<dbReference type="InterPro" id="IPR052357">
    <property type="entry name" value="Orn_Lys_Arg_decarboxylase-I"/>
</dbReference>
<evidence type="ECO:0000313" key="8">
    <source>
        <dbReference type="EMBL" id="HJC48378.1"/>
    </source>
</evidence>
<evidence type="ECO:0000256" key="4">
    <source>
        <dbReference type="ARBA" id="ARBA00022898"/>
    </source>
</evidence>
<proteinExistence type="inferred from homology"/>
<feature type="domain" description="Orn/Lys/Arg decarboxylases family 1 pyridoxal-P attachment site" evidence="6">
    <location>
        <begin position="7"/>
        <end position="317"/>
    </location>
</feature>
<dbReference type="PANTHER" id="PTHR43277:SF4">
    <property type="entry name" value="ARGININE DECARBOXYLASE"/>
    <property type="match status" value="1"/>
</dbReference>
<dbReference type="InterPro" id="IPR036633">
    <property type="entry name" value="Prn/Lys/Arg_de-COase_C_sf"/>
</dbReference>
<gene>
    <name evidence="8" type="ORF">IAA04_10035</name>
</gene>
<reference evidence="8" key="1">
    <citation type="journal article" date="2021" name="PeerJ">
        <title>Extensive microbial diversity within the chicken gut microbiome revealed by metagenomics and culture.</title>
        <authorList>
            <person name="Gilroy R."/>
            <person name="Ravi A."/>
            <person name="Getino M."/>
            <person name="Pursley I."/>
            <person name="Horton D.L."/>
            <person name="Alikhan N.F."/>
            <person name="Baker D."/>
            <person name="Gharbi K."/>
            <person name="Hall N."/>
            <person name="Watson M."/>
            <person name="Adriaenssens E.M."/>
            <person name="Foster-Nyarko E."/>
            <person name="Jarju S."/>
            <person name="Secka A."/>
            <person name="Antonio M."/>
            <person name="Oren A."/>
            <person name="Chaudhuri R.R."/>
            <person name="La Ragione R."/>
            <person name="Hildebrand F."/>
            <person name="Pallen M.J."/>
        </authorList>
    </citation>
    <scope>NUCLEOTIDE SEQUENCE</scope>
    <source>
        <strain evidence="8">CHK183-5548</strain>
    </source>
</reference>
<name>A0A9D2PGE4_9FIRM</name>
<accession>A0A9D2PGE4</accession>
<dbReference type="Gene3D" id="3.90.100.10">
    <property type="entry name" value="Orn/Lys/Arg decarboxylase, C-terminal domain"/>
    <property type="match status" value="1"/>
</dbReference>
<comment type="similarity">
    <text evidence="2">Belongs to the Orn/Lys/Arg decarboxylase class-I family.</text>
</comment>
<dbReference type="Pfam" id="PF01276">
    <property type="entry name" value="OKR_DC_1"/>
    <property type="match status" value="1"/>
</dbReference>
<evidence type="ECO:0000259" key="7">
    <source>
        <dbReference type="Pfam" id="PF03711"/>
    </source>
</evidence>
<dbReference type="InterPro" id="IPR015424">
    <property type="entry name" value="PyrdxlP-dep_Trfase"/>
</dbReference>